<dbReference type="InterPro" id="IPR001647">
    <property type="entry name" value="HTH_TetR"/>
</dbReference>
<evidence type="ECO:0000256" key="3">
    <source>
        <dbReference type="ARBA" id="ARBA00023163"/>
    </source>
</evidence>
<dbReference type="GO" id="GO:0003700">
    <property type="term" value="F:DNA-binding transcription factor activity"/>
    <property type="evidence" value="ECO:0007669"/>
    <property type="project" value="TreeGrafter"/>
</dbReference>
<evidence type="ECO:0000313" key="6">
    <source>
        <dbReference type="EMBL" id="RZT88967.1"/>
    </source>
</evidence>
<keyword evidence="2 4" id="KW-0238">DNA-binding</keyword>
<feature type="domain" description="HTH tetR-type" evidence="5">
    <location>
        <begin position="17"/>
        <end position="77"/>
    </location>
</feature>
<evidence type="ECO:0000259" key="5">
    <source>
        <dbReference type="PROSITE" id="PS50977"/>
    </source>
</evidence>
<evidence type="ECO:0000256" key="2">
    <source>
        <dbReference type="ARBA" id="ARBA00023125"/>
    </source>
</evidence>
<keyword evidence="3" id="KW-0804">Transcription</keyword>
<dbReference type="SUPFAM" id="SSF48498">
    <property type="entry name" value="Tetracyclin repressor-like, C-terminal domain"/>
    <property type="match status" value="1"/>
</dbReference>
<evidence type="ECO:0000256" key="4">
    <source>
        <dbReference type="PROSITE-ProRule" id="PRU00335"/>
    </source>
</evidence>
<dbReference type="GO" id="GO:0000976">
    <property type="term" value="F:transcription cis-regulatory region binding"/>
    <property type="evidence" value="ECO:0007669"/>
    <property type="project" value="TreeGrafter"/>
</dbReference>
<dbReference type="Gene3D" id="1.10.10.60">
    <property type="entry name" value="Homeodomain-like"/>
    <property type="match status" value="1"/>
</dbReference>
<proteinExistence type="predicted"/>
<dbReference type="Pfam" id="PF00440">
    <property type="entry name" value="TetR_N"/>
    <property type="match status" value="1"/>
</dbReference>
<dbReference type="InterPro" id="IPR050109">
    <property type="entry name" value="HTH-type_TetR-like_transc_reg"/>
</dbReference>
<dbReference type="PROSITE" id="PS50977">
    <property type="entry name" value="HTH_TETR_2"/>
    <property type="match status" value="1"/>
</dbReference>
<name>A0A4Q7V2Z6_PSEST</name>
<keyword evidence="7" id="KW-1185">Reference proteome</keyword>
<organism evidence="6 7">
    <name type="scientific">Pseudonocardia sediminis</name>
    <dbReference type="NCBI Taxonomy" id="1397368"/>
    <lineage>
        <taxon>Bacteria</taxon>
        <taxon>Bacillati</taxon>
        <taxon>Actinomycetota</taxon>
        <taxon>Actinomycetes</taxon>
        <taxon>Pseudonocardiales</taxon>
        <taxon>Pseudonocardiaceae</taxon>
        <taxon>Pseudonocardia</taxon>
    </lineage>
</organism>
<feature type="DNA-binding region" description="H-T-H motif" evidence="4">
    <location>
        <begin position="40"/>
        <end position="59"/>
    </location>
</feature>
<comment type="caution">
    <text evidence="6">The sequence shown here is derived from an EMBL/GenBank/DDBJ whole genome shotgun (WGS) entry which is preliminary data.</text>
</comment>
<dbReference type="InterPro" id="IPR009057">
    <property type="entry name" value="Homeodomain-like_sf"/>
</dbReference>
<dbReference type="Proteomes" id="UP000291591">
    <property type="component" value="Unassembled WGS sequence"/>
</dbReference>
<dbReference type="AlphaFoldDB" id="A0A4Q7V2Z6"/>
<protein>
    <submittedName>
        <fullName evidence="6">TetR family transcriptional regulator</fullName>
    </submittedName>
</protein>
<dbReference type="Gene3D" id="1.10.357.10">
    <property type="entry name" value="Tetracycline Repressor, domain 2"/>
    <property type="match status" value="1"/>
</dbReference>
<accession>A0A4Q7V2Z6</accession>
<dbReference type="Pfam" id="PF16859">
    <property type="entry name" value="TetR_C_11"/>
    <property type="match status" value="1"/>
</dbReference>
<dbReference type="SUPFAM" id="SSF46689">
    <property type="entry name" value="Homeodomain-like"/>
    <property type="match status" value="1"/>
</dbReference>
<sequence>MTEPTRRAPAGAAVLQAGVTDAITEAVLDELAEGGIGRLSMEAVARRAGVGKSALYRRWSSRDAMVVAVVSGFSVPCAATADTGSLRGDVRAMLAGLQEWLTHPRFAAILPDLVAEQGRRPELAAAVAEAVGEPRREHGAAVLRRGIERGELAPDVDRELALDLLAAPIYWRHSVRRAATGPDYLDAVTDLVLRALGANT</sequence>
<evidence type="ECO:0000256" key="1">
    <source>
        <dbReference type="ARBA" id="ARBA00023015"/>
    </source>
</evidence>
<dbReference type="PANTHER" id="PTHR30055:SF148">
    <property type="entry name" value="TETR-FAMILY TRANSCRIPTIONAL REGULATOR"/>
    <property type="match status" value="1"/>
</dbReference>
<dbReference type="InterPro" id="IPR011075">
    <property type="entry name" value="TetR_C"/>
</dbReference>
<reference evidence="6 7" key="1">
    <citation type="submission" date="2019-02" db="EMBL/GenBank/DDBJ databases">
        <title>Sequencing the genomes of 1000 actinobacteria strains.</title>
        <authorList>
            <person name="Klenk H.-P."/>
        </authorList>
    </citation>
    <scope>NUCLEOTIDE SEQUENCE [LARGE SCALE GENOMIC DNA]</scope>
    <source>
        <strain evidence="6 7">DSM 45779</strain>
    </source>
</reference>
<dbReference type="EMBL" id="SHKL01000001">
    <property type="protein sequence ID" value="RZT88967.1"/>
    <property type="molecule type" value="Genomic_DNA"/>
</dbReference>
<dbReference type="InterPro" id="IPR036271">
    <property type="entry name" value="Tet_transcr_reg_TetR-rel_C_sf"/>
</dbReference>
<dbReference type="RefSeq" id="WP_242623360.1">
    <property type="nucleotide sequence ID" value="NZ_SHKL01000001.1"/>
</dbReference>
<dbReference type="PANTHER" id="PTHR30055">
    <property type="entry name" value="HTH-TYPE TRANSCRIPTIONAL REGULATOR RUTR"/>
    <property type="match status" value="1"/>
</dbReference>
<gene>
    <name evidence="6" type="ORF">EV383_5921</name>
</gene>
<keyword evidence="1" id="KW-0805">Transcription regulation</keyword>
<evidence type="ECO:0000313" key="7">
    <source>
        <dbReference type="Proteomes" id="UP000291591"/>
    </source>
</evidence>